<feature type="transmembrane region" description="Helical" evidence="8">
    <location>
        <begin position="128"/>
        <end position="145"/>
    </location>
</feature>
<feature type="transmembrane region" description="Helical" evidence="8">
    <location>
        <begin position="429"/>
        <end position="447"/>
    </location>
</feature>
<feature type="compositionally biased region" description="Pro residues" evidence="7">
    <location>
        <begin position="317"/>
        <end position="332"/>
    </location>
</feature>
<reference evidence="10" key="1">
    <citation type="journal article" date="2019" name="Int. J. Syst. Evol. Microbiol.">
        <title>The Global Catalogue of Microorganisms (GCM) 10K type strain sequencing project: providing services to taxonomists for standard genome sequencing and annotation.</title>
        <authorList>
            <consortium name="The Broad Institute Genomics Platform"/>
            <consortium name="The Broad Institute Genome Sequencing Center for Infectious Disease"/>
            <person name="Wu L."/>
            <person name="Ma J."/>
        </authorList>
    </citation>
    <scope>NUCLEOTIDE SEQUENCE [LARGE SCALE GENOMIC DNA]</scope>
    <source>
        <strain evidence="10">JCM 30846</strain>
    </source>
</reference>
<evidence type="ECO:0000256" key="3">
    <source>
        <dbReference type="ARBA" id="ARBA00022475"/>
    </source>
</evidence>
<feature type="transmembrane region" description="Helical" evidence="8">
    <location>
        <begin position="370"/>
        <end position="391"/>
    </location>
</feature>
<feature type="transmembrane region" description="Helical" evidence="8">
    <location>
        <begin position="39"/>
        <end position="58"/>
    </location>
</feature>
<dbReference type="PANTHER" id="PTHR30106:SF2">
    <property type="entry name" value="UPF0324 INNER MEMBRANE PROTEIN YEIH"/>
    <property type="match status" value="1"/>
</dbReference>
<evidence type="ECO:0000256" key="6">
    <source>
        <dbReference type="ARBA" id="ARBA00023136"/>
    </source>
</evidence>
<organism evidence="9 10">
    <name type="scientific">Streptomyces tremellae</name>
    <dbReference type="NCBI Taxonomy" id="1124239"/>
    <lineage>
        <taxon>Bacteria</taxon>
        <taxon>Bacillati</taxon>
        <taxon>Actinomycetota</taxon>
        <taxon>Actinomycetes</taxon>
        <taxon>Kitasatosporales</taxon>
        <taxon>Streptomycetaceae</taxon>
        <taxon>Streptomyces</taxon>
    </lineage>
</organism>
<evidence type="ECO:0000256" key="1">
    <source>
        <dbReference type="ARBA" id="ARBA00004651"/>
    </source>
</evidence>
<keyword evidence="5 8" id="KW-1133">Transmembrane helix</keyword>
<keyword evidence="4 8" id="KW-0812">Transmembrane</keyword>
<name>A0ABP7F920_9ACTN</name>
<evidence type="ECO:0000256" key="2">
    <source>
        <dbReference type="ARBA" id="ARBA00007977"/>
    </source>
</evidence>
<comment type="caution">
    <text evidence="9">The sequence shown here is derived from an EMBL/GenBank/DDBJ whole genome shotgun (WGS) entry which is preliminary data.</text>
</comment>
<keyword evidence="10" id="KW-1185">Reference proteome</keyword>
<evidence type="ECO:0008006" key="11">
    <source>
        <dbReference type="Google" id="ProtNLM"/>
    </source>
</evidence>
<dbReference type="PROSITE" id="PS51257">
    <property type="entry name" value="PROKAR_LIPOPROTEIN"/>
    <property type="match status" value="1"/>
</dbReference>
<dbReference type="EMBL" id="BAABEP010000020">
    <property type="protein sequence ID" value="GAA3732712.1"/>
    <property type="molecule type" value="Genomic_DNA"/>
</dbReference>
<dbReference type="InterPro" id="IPR018383">
    <property type="entry name" value="UPF0324_pro"/>
</dbReference>
<comment type="subcellular location">
    <subcellularLocation>
        <location evidence="1">Cell membrane</location>
        <topology evidence="1">Multi-pass membrane protein</topology>
    </subcellularLocation>
</comment>
<feature type="compositionally biased region" description="Pro residues" evidence="7">
    <location>
        <begin position="284"/>
        <end position="294"/>
    </location>
</feature>
<feature type="transmembrane region" description="Helical" evidence="8">
    <location>
        <begin position="94"/>
        <end position="116"/>
    </location>
</feature>
<feature type="compositionally biased region" description="Low complexity" evidence="7">
    <location>
        <begin position="333"/>
        <end position="360"/>
    </location>
</feature>
<evidence type="ECO:0000313" key="9">
    <source>
        <dbReference type="EMBL" id="GAA3732712.1"/>
    </source>
</evidence>
<comment type="similarity">
    <text evidence="2">Belongs to the UPF0324 family.</text>
</comment>
<dbReference type="Pfam" id="PF03601">
    <property type="entry name" value="Cons_hypoth698"/>
    <property type="match status" value="2"/>
</dbReference>
<sequence length="452" mass="44787">MKTPSSPARHRPYPAWGPGIAAAACATAVAYAVAHWVPALNPSIVAVILGALVTNLRLHAPALHPGTRLAGKRLLRIAVVLLGLQLSLPELARLGGRGLAVVAVTVAATFVGTRLLARALGVPPARGLLVATGFSICGASAVAAMEPVAGGDEDDTAVAVALVTLCGTLAIVVLPALRGPLGLDVADFGSWAGASVHDVGQTVATAQRVPGALTTAVVVKLTRVVLLAPLVASVGLAGRRRRAPSPARAGAMAAPARPAAARTVVARPAAARTATAHPVRTGRPPTPEDTPAPTAPGATPAPTAPSTTSALLAPGDTPVPMPPEATPGPPADAPARPAEGAAAPHTGPDDASVPAAPAAAPEERRLPPPVPLFVAGFLAAIVLTSTGLLPARLLADAKTLQSVLLVAALFGLGTGIHVPNLVRTGGRSLALGLTSWVLVAAVAYAGVRVAAL</sequence>
<keyword evidence="3" id="KW-1003">Cell membrane</keyword>
<proteinExistence type="inferred from homology"/>
<protein>
    <recommendedName>
        <fullName evidence="11">Sulfate exporter family transporter</fullName>
    </recommendedName>
</protein>
<evidence type="ECO:0000313" key="10">
    <source>
        <dbReference type="Proteomes" id="UP001499884"/>
    </source>
</evidence>
<evidence type="ECO:0000256" key="7">
    <source>
        <dbReference type="SAM" id="MobiDB-lite"/>
    </source>
</evidence>
<evidence type="ECO:0000256" key="8">
    <source>
        <dbReference type="SAM" id="Phobius"/>
    </source>
</evidence>
<keyword evidence="6 8" id="KW-0472">Membrane</keyword>
<evidence type="ECO:0000256" key="4">
    <source>
        <dbReference type="ARBA" id="ARBA00022692"/>
    </source>
</evidence>
<evidence type="ECO:0000256" key="5">
    <source>
        <dbReference type="ARBA" id="ARBA00022989"/>
    </source>
</evidence>
<feature type="compositionally biased region" description="Low complexity" evidence="7">
    <location>
        <begin position="295"/>
        <end position="316"/>
    </location>
</feature>
<accession>A0ABP7F920</accession>
<feature type="transmembrane region" description="Helical" evidence="8">
    <location>
        <begin position="403"/>
        <end position="422"/>
    </location>
</feature>
<feature type="transmembrane region" description="Helical" evidence="8">
    <location>
        <begin position="12"/>
        <end position="33"/>
    </location>
</feature>
<feature type="compositionally biased region" description="Low complexity" evidence="7">
    <location>
        <begin position="244"/>
        <end position="279"/>
    </location>
</feature>
<dbReference type="RefSeq" id="WP_345647311.1">
    <property type="nucleotide sequence ID" value="NZ_BAABEP010000020.1"/>
</dbReference>
<feature type="transmembrane region" description="Helical" evidence="8">
    <location>
        <begin position="157"/>
        <end position="177"/>
    </location>
</feature>
<feature type="region of interest" description="Disordered" evidence="7">
    <location>
        <begin position="237"/>
        <end position="363"/>
    </location>
</feature>
<dbReference type="PANTHER" id="PTHR30106">
    <property type="entry name" value="INNER MEMBRANE PROTEIN YEIH-RELATED"/>
    <property type="match status" value="1"/>
</dbReference>
<gene>
    <name evidence="9" type="ORF">GCM10023082_32700</name>
</gene>
<dbReference type="Proteomes" id="UP001499884">
    <property type="component" value="Unassembled WGS sequence"/>
</dbReference>